<keyword evidence="12" id="KW-0732">Signal</keyword>
<feature type="transmembrane region" description="Helical" evidence="11">
    <location>
        <begin position="83"/>
        <end position="102"/>
    </location>
</feature>
<feature type="chain" id="PRO_5044669870" evidence="12">
    <location>
        <begin position="20"/>
        <end position="250"/>
    </location>
</feature>
<dbReference type="Gene3D" id="1.20.140.150">
    <property type="match status" value="1"/>
</dbReference>
<keyword evidence="7" id="KW-0965">Cell junction</keyword>
<feature type="transmembrane region" description="Helical" evidence="11">
    <location>
        <begin position="156"/>
        <end position="177"/>
    </location>
</feature>
<evidence type="ECO:0000256" key="9">
    <source>
        <dbReference type="ARBA" id="ARBA00023136"/>
    </source>
</evidence>
<evidence type="ECO:0000313" key="16">
    <source>
        <dbReference type="Proteomes" id="UP000752171"/>
    </source>
</evidence>
<feature type="compositionally biased region" description="Polar residues" evidence="10">
    <location>
        <begin position="236"/>
        <end position="250"/>
    </location>
</feature>
<evidence type="ECO:0000256" key="11">
    <source>
        <dbReference type="SAM" id="Phobius"/>
    </source>
</evidence>
<reference evidence="14" key="2">
    <citation type="submission" date="2025-05" db="UniProtKB">
        <authorList>
            <consortium name="Ensembl"/>
        </authorList>
    </citation>
    <scope>IDENTIFICATION</scope>
</reference>
<dbReference type="GO" id="GO:0005198">
    <property type="term" value="F:structural molecule activity"/>
    <property type="evidence" value="ECO:0007669"/>
    <property type="project" value="InterPro"/>
</dbReference>
<reference evidence="13 16" key="1">
    <citation type="submission" date="2021-07" db="EMBL/GenBank/DDBJ databases">
        <authorList>
            <person name="Imarazene B."/>
            <person name="Zahm M."/>
            <person name="Klopp C."/>
            <person name="Cabau C."/>
            <person name="Beille S."/>
            <person name="Jouanno E."/>
            <person name="Castinel A."/>
            <person name="Lluch J."/>
            <person name="Gil L."/>
            <person name="Kuchtly C."/>
            <person name="Lopez Roques C."/>
            <person name="Donnadieu C."/>
            <person name="Parrinello H."/>
            <person name="Journot L."/>
            <person name="Du K."/>
            <person name="Schartl M."/>
            <person name="Retaux S."/>
            <person name="Guiguen Y."/>
        </authorList>
    </citation>
    <scope>NUCLEOTIDE SEQUENCE [LARGE SCALE GENOMIC DNA]</scope>
    <source>
        <strain evidence="13">Pach_M1</strain>
        <tissue evidence="13">Testis</tissue>
    </source>
</reference>
<evidence type="ECO:0000256" key="3">
    <source>
        <dbReference type="ARBA" id="ARBA00008295"/>
    </source>
</evidence>
<keyword evidence="4" id="KW-0796">Tight junction</keyword>
<dbReference type="GO" id="GO:0005923">
    <property type="term" value="C:bicellular tight junction"/>
    <property type="evidence" value="ECO:0007669"/>
    <property type="project" value="UniProtKB-SubCell"/>
</dbReference>
<dbReference type="EMBL" id="JAICCE010000020">
    <property type="protein sequence ID" value="KAG9263455.1"/>
    <property type="molecule type" value="Genomic_DNA"/>
</dbReference>
<proteinExistence type="inferred from homology"/>
<dbReference type="OrthoDB" id="8790791at2759"/>
<dbReference type="PRINTS" id="PR01077">
    <property type="entry name" value="CLAUDIN"/>
</dbReference>
<evidence type="ECO:0000313" key="15">
    <source>
        <dbReference type="Proteomes" id="UP000694621"/>
    </source>
</evidence>
<keyword evidence="9 11" id="KW-0472">Membrane</keyword>
<dbReference type="Proteomes" id="UP000752171">
    <property type="component" value="Unassembled WGS sequence"/>
</dbReference>
<dbReference type="PANTHER" id="PTHR12002">
    <property type="entry name" value="CLAUDIN"/>
    <property type="match status" value="1"/>
</dbReference>
<keyword evidence="6 11" id="KW-0812">Transmembrane</keyword>
<evidence type="ECO:0000256" key="1">
    <source>
        <dbReference type="ARBA" id="ARBA00004435"/>
    </source>
</evidence>
<keyword evidence="8 11" id="KW-1133">Transmembrane helix</keyword>
<evidence type="ECO:0000256" key="2">
    <source>
        <dbReference type="ARBA" id="ARBA00004651"/>
    </source>
</evidence>
<dbReference type="InterPro" id="IPR006187">
    <property type="entry name" value="Claudin"/>
</dbReference>
<name>A0A8B9RIE0_ASTMX</name>
<evidence type="ECO:0000313" key="13">
    <source>
        <dbReference type="EMBL" id="KAG9263455.1"/>
    </source>
</evidence>
<accession>A0A8B9RIE0</accession>
<evidence type="ECO:0000256" key="4">
    <source>
        <dbReference type="ARBA" id="ARBA00022427"/>
    </source>
</evidence>
<sequence>MRTPGVLIFGLVLAPCGWILDLTSTVSPSWRTVQYITGQPQDLVLQQGLWDICRTFTTSRNVYCNQQDSEYFANQVVTTSQRLMVTSLVINLIGLAVVSAGVKCWSDRPPNWTVTGIGGFLVFFSGILSLIPIAWFTNMIHNIKSPSTDVRVGYCIVLGYMGSLMNVLGGGAMFAGIRKCCGGLNRGEKHSMEDRFEAVVAPEVNRNLGRPNRDPNPRDLPQDNQRETSSPHRSQENGLVNSSYSHHADS</sequence>
<gene>
    <name evidence="13" type="primary">CLDN23</name>
    <name evidence="13" type="ORF">AMEX_G23492</name>
</gene>
<feature type="signal peptide" evidence="12">
    <location>
        <begin position="1"/>
        <end position="19"/>
    </location>
</feature>
<comment type="similarity">
    <text evidence="3">Belongs to the claudin family.</text>
</comment>
<dbReference type="GO" id="GO:0005886">
    <property type="term" value="C:plasma membrane"/>
    <property type="evidence" value="ECO:0007669"/>
    <property type="project" value="UniProtKB-SubCell"/>
</dbReference>
<evidence type="ECO:0000256" key="7">
    <source>
        <dbReference type="ARBA" id="ARBA00022949"/>
    </source>
</evidence>
<evidence type="ECO:0000256" key="6">
    <source>
        <dbReference type="ARBA" id="ARBA00022692"/>
    </source>
</evidence>
<feature type="transmembrane region" description="Helical" evidence="11">
    <location>
        <begin position="114"/>
        <end position="136"/>
    </location>
</feature>
<dbReference type="KEGG" id="amex:103030097"/>
<dbReference type="Pfam" id="PF00822">
    <property type="entry name" value="PMP22_Claudin"/>
    <property type="match status" value="1"/>
</dbReference>
<feature type="region of interest" description="Disordered" evidence="10">
    <location>
        <begin position="202"/>
        <end position="250"/>
    </location>
</feature>
<dbReference type="InterPro" id="IPR004031">
    <property type="entry name" value="PMP22/EMP/MP20/Claudin"/>
</dbReference>
<evidence type="ECO:0000256" key="5">
    <source>
        <dbReference type="ARBA" id="ARBA00022475"/>
    </source>
</evidence>
<protein>
    <submittedName>
        <fullName evidence="14">Claudin 23</fullName>
    </submittedName>
    <submittedName>
        <fullName evidence="13">Claudin-23-like</fullName>
    </submittedName>
</protein>
<evidence type="ECO:0000313" key="14">
    <source>
        <dbReference type="Ensembl" id="ENSAMXP00005044941.1"/>
    </source>
</evidence>
<dbReference type="Ensembl" id="ENSAMXT00005048836.1">
    <property type="protein sequence ID" value="ENSAMXP00005044941.1"/>
    <property type="gene ID" value="ENSAMXG00005020843.1"/>
</dbReference>
<dbReference type="Proteomes" id="UP000694621">
    <property type="component" value="Unplaced"/>
</dbReference>
<evidence type="ECO:0000256" key="10">
    <source>
        <dbReference type="SAM" id="MobiDB-lite"/>
    </source>
</evidence>
<keyword evidence="5" id="KW-1003">Cell membrane</keyword>
<evidence type="ECO:0000256" key="12">
    <source>
        <dbReference type="SAM" id="SignalP"/>
    </source>
</evidence>
<feature type="compositionally biased region" description="Basic and acidic residues" evidence="10">
    <location>
        <begin position="211"/>
        <end position="235"/>
    </location>
</feature>
<evidence type="ECO:0000256" key="8">
    <source>
        <dbReference type="ARBA" id="ARBA00022989"/>
    </source>
</evidence>
<comment type="subcellular location">
    <subcellularLocation>
        <location evidence="1">Cell junction</location>
        <location evidence="1">Tight junction</location>
    </subcellularLocation>
    <subcellularLocation>
        <location evidence="2">Cell membrane</location>
        <topology evidence="2">Multi-pass membrane protein</topology>
    </subcellularLocation>
</comment>
<dbReference type="AlphaFoldDB" id="A0A8B9RIE0"/>
<organism evidence="14 15">
    <name type="scientific">Astyanax mexicanus</name>
    <name type="common">Blind cave fish</name>
    <name type="synonym">Astyanax fasciatus mexicanus</name>
    <dbReference type="NCBI Taxonomy" id="7994"/>
    <lineage>
        <taxon>Eukaryota</taxon>
        <taxon>Metazoa</taxon>
        <taxon>Chordata</taxon>
        <taxon>Craniata</taxon>
        <taxon>Vertebrata</taxon>
        <taxon>Euteleostomi</taxon>
        <taxon>Actinopterygii</taxon>
        <taxon>Neopterygii</taxon>
        <taxon>Teleostei</taxon>
        <taxon>Ostariophysi</taxon>
        <taxon>Characiformes</taxon>
        <taxon>Characoidei</taxon>
        <taxon>Acestrorhamphidae</taxon>
        <taxon>Acestrorhamphinae</taxon>
        <taxon>Astyanax</taxon>
    </lineage>
</organism>